<dbReference type="CDD" id="cd00156">
    <property type="entry name" value="REC"/>
    <property type="match status" value="1"/>
</dbReference>
<dbReference type="GO" id="GO:0016020">
    <property type="term" value="C:membrane"/>
    <property type="evidence" value="ECO:0007669"/>
    <property type="project" value="UniProtKB-SubCell"/>
</dbReference>
<organism evidence="14 15">
    <name type="scientific">Pedobacter xixiisoli</name>
    <dbReference type="NCBI Taxonomy" id="1476464"/>
    <lineage>
        <taxon>Bacteria</taxon>
        <taxon>Pseudomonadati</taxon>
        <taxon>Bacteroidota</taxon>
        <taxon>Sphingobacteriia</taxon>
        <taxon>Sphingobacteriales</taxon>
        <taxon>Sphingobacteriaceae</taxon>
        <taxon>Pedobacter</taxon>
    </lineage>
</organism>
<evidence type="ECO:0000313" key="14">
    <source>
        <dbReference type="EMBL" id="SOD20017.1"/>
    </source>
</evidence>
<dbReference type="InterPro" id="IPR036890">
    <property type="entry name" value="HATPase_C_sf"/>
</dbReference>
<feature type="domain" description="HAMP" evidence="13">
    <location>
        <begin position="220"/>
        <end position="272"/>
    </location>
</feature>
<dbReference type="CDD" id="cd16922">
    <property type="entry name" value="HATPase_EvgS-ArcB-TorS-like"/>
    <property type="match status" value="1"/>
</dbReference>
<feature type="domain" description="Response regulatory" evidence="12">
    <location>
        <begin position="805"/>
        <end position="918"/>
    </location>
</feature>
<evidence type="ECO:0000256" key="9">
    <source>
        <dbReference type="SAM" id="Coils"/>
    </source>
</evidence>
<dbReference type="SMART" id="SM00304">
    <property type="entry name" value="HAMP"/>
    <property type="match status" value="1"/>
</dbReference>
<dbReference type="PANTHER" id="PTHR45339:SF1">
    <property type="entry name" value="HYBRID SIGNAL TRANSDUCTION HISTIDINE KINASE J"/>
    <property type="match status" value="1"/>
</dbReference>
<feature type="modified residue" description="4-aspartylphosphate" evidence="8">
    <location>
        <position position="1123"/>
    </location>
</feature>
<dbReference type="SMART" id="SM00388">
    <property type="entry name" value="HisKA"/>
    <property type="match status" value="1"/>
</dbReference>
<dbReference type="SUPFAM" id="SSF52172">
    <property type="entry name" value="CheY-like"/>
    <property type="match status" value="3"/>
</dbReference>
<dbReference type="InterPro" id="IPR001789">
    <property type="entry name" value="Sig_transdc_resp-reg_receiver"/>
</dbReference>
<dbReference type="Pfam" id="PF00672">
    <property type="entry name" value="HAMP"/>
    <property type="match status" value="1"/>
</dbReference>
<dbReference type="PROSITE" id="PS50110">
    <property type="entry name" value="RESPONSE_REGULATORY"/>
    <property type="match status" value="3"/>
</dbReference>
<keyword evidence="4 8" id="KW-0597">Phosphoprotein</keyword>
<dbReference type="CDD" id="cd00082">
    <property type="entry name" value="HisKA"/>
    <property type="match status" value="1"/>
</dbReference>
<comment type="subcellular location">
    <subcellularLocation>
        <location evidence="2">Membrane</location>
    </subcellularLocation>
</comment>
<proteinExistence type="predicted"/>
<dbReference type="Gene3D" id="1.10.287.130">
    <property type="match status" value="1"/>
</dbReference>
<evidence type="ECO:0000256" key="3">
    <source>
        <dbReference type="ARBA" id="ARBA00012438"/>
    </source>
</evidence>
<dbReference type="SMART" id="SM00387">
    <property type="entry name" value="HATPase_c"/>
    <property type="match status" value="1"/>
</dbReference>
<dbReference type="CDD" id="cd06225">
    <property type="entry name" value="HAMP"/>
    <property type="match status" value="1"/>
</dbReference>
<evidence type="ECO:0000256" key="10">
    <source>
        <dbReference type="SAM" id="Phobius"/>
    </source>
</evidence>
<keyword evidence="10" id="KW-0472">Membrane</keyword>
<dbReference type="InterPro" id="IPR036097">
    <property type="entry name" value="HisK_dim/P_sf"/>
</dbReference>
<keyword evidence="10" id="KW-1133">Transmembrane helix</keyword>
<keyword evidence="6 14" id="KW-0418">Kinase</keyword>
<dbReference type="SUPFAM" id="SSF55874">
    <property type="entry name" value="ATPase domain of HSP90 chaperone/DNA topoisomerase II/histidine kinase"/>
    <property type="match status" value="1"/>
</dbReference>
<keyword evidence="10" id="KW-0812">Transmembrane</keyword>
<reference evidence="15" key="1">
    <citation type="submission" date="2017-09" db="EMBL/GenBank/DDBJ databases">
        <authorList>
            <person name="Varghese N."/>
            <person name="Submissions S."/>
        </authorList>
    </citation>
    <scope>NUCLEOTIDE SEQUENCE [LARGE SCALE GENOMIC DNA]</scope>
    <source>
        <strain evidence="15">CGMCC 1.12803</strain>
    </source>
</reference>
<dbReference type="GO" id="GO:0000155">
    <property type="term" value="F:phosphorelay sensor kinase activity"/>
    <property type="evidence" value="ECO:0007669"/>
    <property type="project" value="InterPro"/>
</dbReference>
<dbReference type="Pfam" id="PF00072">
    <property type="entry name" value="Response_reg"/>
    <property type="match status" value="3"/>
</dbReference>
<evidence type="ECO:0000259" key="11">
    <source>
        <dbReference type="PROSITE" id="PS50109"/>
    </source>
</evidence>
<dbReference type="Gene3D" id="6.10.340.10">
    <property type="match status" value="1"/>
</dbReference>
<feature type="modified residue" description="4-aspartylphosphate" evidence="8">
    <location>
        <position position="976"/>
    </location>
</feature>
<dbReference type="PRINTS" id="PR00344">
    <property type="entry name" value="BCTRLSENSOR"/>
</dbReference>
<name>A0A286ADS9_9SPHI</name>
<dbReference type="RefSeq" id="WP_097133499.1">
    <property type="nucleotide sequence ID" value="NZ_OCMT01000004.1"/>
</dbReference>
<evidence type="ECO:0000256" key="4">
    <source>
        <dbReference type="ARBA" id="ARBA00022553"/>
    </source>
</evidence>
<dbReference type="InterPro" id="IPR003594">
    <property type="entry name" value="HATPase_dom"/>
</dbReference>
<dbReference type="SMART" id="SM00065">
    <property type="entry name" value="GAF"/>
    <property type="match status" value="1"/>
</dbReference>
<dbReference type="Gene3D" id="3.40.50.2300">
    <property type="match status" value="3"/>
</dbReference>
<evidence type="ECO:0000256" key="2">
    <source>
        <dbReference type="ARBA" id="ARBA00004370"/>
    </source>
</evidence>
<sequence>MKLSLKTNLRIGLGISLLLLIISSTASFISIKNLIKSADLVVESNTIINDVDNIVSMLKDAETGQRGYLLTGNTVFLDPYERSIKRTDSLFSRVMAATTNNSFEQQKLNELRSIIDKRMEVLIRTIQTKKNNGTVLEASLLEGKKYMDDARQIIREIRNEEKRSLAEKTKEMNTLAGFSPYLIIFAAILSVLSTVFFYQKVSSEFNERIDLFQQLQRLNEDTAKRIDTIKSIAHQISTGNYKVRLHETSKDGLGSLSGSLNSMAEALQTAFGLLEDKEWMQTGVATLNDKMVGDKDVHELANDVLMAVVEHTKSMVGALYILDEDQHLHLVSGYALDINEKRKKIAKGEGLVGQAYQSEKLILLEKIPNNEGTISYATGQTKPSNVVAFPIIRNGLVLGVIEMATINAYPQRKIEFMNNISTNIGIAINSAQSRKKLQDFLEETQSQAEELQSQHSELEALNAELEAQTQKIQASEEELRVQQEELLQSNQELEERSALLEERNQLILERNLEIKQKAEQLEQSTRYKSEFLANMSHELRTPLNSILLLSKLMSESEELQKEYTEYASVIQSSGQGLLSLIDEILDLSKIEAGKMELEITDVRIEEVTADIRSMFMPIAKDKHLDLVIGVSGDTPHAFTTDKMRLSQILKNLLSNAFKFTSQGKVSLTIGYNEKESILSFAVSDTGIGIAKSKQGLVFEAFQQADGSTRRKFGGTGLGLSISKQLANLLGGNIKLESSEGEGSTFTLTIPADFNNRTEELTFAEAVEEAAEKKEQQRKEEERFIVSKIPADVDDDRESITTEDKTILIIEDDTFFAKTLLDFTRKRNYKGLVAVRGDVGIELAQKYNPLAILLDIQLPVKDGWQVMDELKSNPLTRHIPVHIMSSLSAKRESLQKGAVDFINKPFALEHMKIIFEKLEHALSKNPKKVLIVEENKQHAEALSHYLSSSNLQTIVVSNISESIDALQRKEVDCVILDMGIPDKTAYETLETIKKSDGLENLPIIIFTGKNLSKGEESRIKQYADSIVVKTAHSYQRILDEAAVFLHLVEEKDKGKQPSKLETLQNVTDVLRDKVVLIADDDVRNIFSLTKALEPHKMKVLPAIDGKEALAAIKANPKIDVVLMDMMMPELDGYETTKQIRAMAEYKNLPILAVTAKAMMGDREKCIAAGASDYISKPVDIDQLISLLRVWLYDKSN</sequence>
<dbReference type="PROSITE" id="PS50885">
    <property type="entry name" value="HAMP"/>
    <property type="match status" value="1"/>
</dbReference>
<dbReference type="InterPro" id="IPR003661">
    <property type="entry name" value="HisK_dim/P_dom"/>
</dbReference>
<feature type="coiled-coil region" evidence="9">
    <location>
        <begin position="434"/>
        <end position="524"/>
    </location>
</feature>
<dbReference type="CDD" id="cd17546">
    <property type="entry name" value="REC_hyHK_CKI1_RcsC-like"/>
    <property type="match status" value="1"/>
</dbReference>
<feature type="domain" description="Response regulatory" evidence="12">
    <location>
        <begin position="1073"/>
        <end position="1190"/>
    </location>
</feature>
<dbReference type="PROSITE" id="PS50109">
    <property type="entry name" value="HIS_KIN"/>
    <property type="match status" value="1"/>
</dbReference>
<keyword evidence="7" id="KW-0902">Two-component regulatory system</keyword>
<evidence type="ECO:0000256" key="7">
    <source>
        <dbReference type="ARBA" id="ARBA00023012"/>
    </source>
</evidence>
<dbReference type="Gene3D" id="3.30.565.10">
    <property type="entry name" value="Histidine kinase-like ATPase, C-terminal domain"/>
    <property type="match status" value="1"/>
</dbReference>
<dbReference type="OrthoDB" id="9811889at2"/>
<evidence type="ECO:0000313" key="15">
    <source>
        <dbReference type="Proteomes" id="UP000219281"/>
    </source>
</evidence>
<feature type="domain" description="Response regulatory" evidence="12">
    <location>
        <begin position="927"/>
        <end position="1043"/>
    </location>
</feature>
<dbReference type="SUPFAM" id="SSF158472">
    <property type="entry name" value="HAMP domain-like"/>
    <property type="match status" value="1"/>
</dbReference>
<keyword evidence="5" id="KW-0808">Transferase</keyword>
<dbReference type="AlphaFoldDB" id="A0A286ADS9"/>
<dbReference type="FunFam" id="3.30.565.10:FF:000010">
    <property type="entry name" value="Sensor histidine kinase RcsC"/>
    <property type="match status" value="1"/>
</dbReference>
<dbReference type="Pfam" id="PF05227">
    <property type="entry name" value="CHASE3"/>
    <property type="match status" value="1"/>
</dbReference>
<evidence type="ECO:0000259" key="12">
    <source>
        <dbReference type="PROSITE" id="PS50110"/>
    </source>
</evidence>
<evidence type="ECO:0000256" key="6">
    <source>
        <dbReference type="ARBA" id="ARBA00022777"/>
    </source>
</evidence>
<dbReference type="SUPFAM" id="SSF47384">
    <property type="entry name" value="Homodimeric domain of signal transducing histidine kinase"/>
    <property type="match status" value="1"/>
</dbReference>
<dbReference type="EC" id="2.7.13.3" evidence="3"/>
<feature type="domain" description="Histidine kinase" evidence="11">
    <location>
        <begin position="534"/>
        <end position="753"/>
    </location>
</feature>
<dbReference type="InterPro" id="IPR005467">
    <property type="entry name" value="His_kinase_dom"/>
</dbReference>
<dbReference type="InterPro" id="IPR029016">
    <property type="entry name" value="GAF-like_dom_sf"/>
</dbReference>
<dbReference type="EMBL" id="OCMT01000004">
    <property type="protein sequence ID" value="SOD20017.1"/>
    <property type="molecule type" value="Genomic_DNA"/>
</dbReference>
<dbReference type="CDD" id="cd19410">
    <property type="entry name" value="HK9-like_sensor"/>
    <property type="match status" value="1"/>
</dbReference>
<dbReference type="Gene3D" id="3.30.450.40">
    <property type="match status" value="1"/>
</dbReference>
<keyword evidence="15" id="KW-1185">Reference proteome</keyword>
<comment type="catalytic activity">
    <reaction evidence="1">
        <text>ATP + protein L-histidine = ADP + protein N-phospho-L-histidine.</text>
        <dbReference type="EC" id="2.7.13.3"/>
    </reaction>
</comment>
<dbReference type="SUPFAM" id="SSF55781">
    <property type="entry name" value="GAF domain-like"/>
    <property type="match status" value="1"/>
</dbReference>
<keyword evidence="9" id="KW-0175">Coiled coil</keyword>
<evidence type="ECO:0000256" key="8">
    <source>
        <dbReference type="PROSITE-ProRule" id="PRU00169"/>
    </source>
</evidence>
<evidence type="ECO:0000256" key="1">
    <source>
        <dbReference type="ARBA" id="ARBA00000085"/>
    </source>
</evidence>
<evidence type="ECO:0000259" key="13">
    <source>
        <dbReference type="PROSITE" id="PS50885"/>
    </source>
</evidence>
<dbReference type="InterPro" id="IPR011006">
    <property type="entry name" value="CheY-like_superfamily"/>
</dbReference>
<dbReference type="InterPro" id="IPR003018">
    <property type="entry name" value="GAF"/>
</dbReference>
<accession>A0A286ADS9</accession>
<dbReference type="PANTHER" id="PTHR45339">
    <property type="entry name" value="HYBRID SIGNAL TRANSDUCTION HISTIDINE KINASE J"/>
    <property type="match status" value="1"/>
</dbReference>
<dbReference type="Pfam" id="PF13185">
    <property type="entry name" value="GAF_2"/>
    <property type="match status" value="1"/>
</dbReference>
<evidence type="ECO:0000256" key="5">
    <source>
        <dbReference type="ARBA" id="ARBA00022679"/>
    </source>
</evidence>
<dbReference type="Pfam" id="PF02518">
    <property type="entry name" value="HATPase_c"/>
    <property type="match status" value="1"/>
</dbReference>
<dbReference type="InterPro" id="IPR004358">
    <property type="entry name" value="Sig_transdc_His_kin-like_C"/>
</dbReference>
<dbReference type="SMART" id="SM00448">
    <property type="entry name" value="REC"/>
    <property type="match status" value="3"/>
</dbReference>
<dbReference type="InterPro" id="IPR003660">
    <property type="entry name" value="HAMP_dom"/>
</dbReference>
<dbReference type="Pfam" id="PF00512">
    <property type="entry name" value="HisKA"/>
    <property type="match status" value="1"/>
</dbReference>
<dbReference type="InterPro" id="IPR007891">
    <property type="entry name" value="CHASE3"/>
</dbReference>
<protein>
    <recommendedName>
        <fullName evidence="3">histidine kinase</fullName>
        <ecNumber evidence="3">2.7.13.3</ecNumber>
    </recommendedName>
</protein>
<dbReference type="Proteomes" id="UP000219281">
    <property type="component" value="Unassembled WGS sequence"/>
</dbReference>
<feature type="transmembrane region" description="Helical" evidence="10">
    <location>
        <begin position="178"/>
        <end position="198"/>
    </location>
</feature>
<gene>
    <name evidence="14" type="ORF">SAMN06297358_3726</name>
</gene>
<feature type="modified residue" description="4-aspartylphosphate" evidence="8">
    <location>
        <position position="854"/>
    </location>
</feature>